<sequence>MNLQATAVIFTLAILVTAVVQAQRYPLCPWCRKAYGTPCTSEQIAQFKLTVTGPCNAKFTSMPNCKNIVPKANLICMGSNCLAIFCINPGYKKRNVPRPCYHPTADIIRRGICPAAAISTPVNSEPGPSEHY</sequence>
<organism evidence="2 3">
    <name type="scientific">Puccinia graminis f. sp. tritici</name>
    <dbReference type="NCBI Taxonomy" id="56615"/>
    <lineage>
        <taxon>Eukaryota</taxon>
        <taxon>Fungi</taxon>
        <taxon>Dikarya</taxon>
        <taxon>Basidiomycota</taxon>
        <taxon>Pucciniomycotina</taxon>
        <taxon>Pucciniomycetes</taxon>
        <taxon>Pucciniales</taxon>
        <taxon>Pucciniaceae</taxon>
        <taxon>Puccinia</taxon>
    </lineage>
</organism>
<gene>
    <name evidence="2" type="ORF">PGTUg99_006714</name>
</gene>
<accession>A0A5B0QGI1</accession>
<name>A0A5B0QGI1_PUCGR</name>
<evidence type="ECO:0000256" key="1">
    <source>
        <dbReference type="SAM" id="SignalP"/>
    </source>
</evidence>
<proteinExistence type="predicted"/>
<feature type="chain" id="PRO_5022696970" evidence="1">
    <location>
        <begin position="23"/>
        <end position="132"/>
    </location>
</feature>
<comment type="caution">
    <text evidence="2">The sequence shown here is derived from an EMBL/GenBank/DDBJ whole genome shotgun (WGS) entry which is preliminary data.</text>
</comment>
<protein>
    <submittedName>
        <fullName evidence="2">Uncharacterized protein</fullName>
    </submittedName>
</protein>
<keyword evidence="1" id="KW-0732">Signal</keyword>
<reference evidence="2 3" key="1">
    <citation type="submission" date="2019-05" db="EMBL/GenBank/DDBJ databases">
        <title>Emergence of the Ug99 lineage of the wheat stem rust pathogen through somatic hybridization.</title>
        <authorList>
            <person name="Li F."/>
            <person name="Upadhyaya N.M."/>
            <person name="Sperschneider J."/>
            <person name="Matny O."/>
            <person name="Nguyen-Phuc H."/>
            <person name="Mago R."/>
            <person name="Raley C."/>
            <person name="Miller M.E."/>
            <person name="Silverstein K.A.T."/>
            <person name="Henningsen E."/>
            <person name="Hirsch C.D."/>
            <person name="Visser B."/>
            <person name="Pretorius Z.A."/>
            <person name="Steffenson B.J."/>
            <person name="Schwessinger B."/>
            <person name="Dodds P.N."/>
            <person name="Figueroa M."/>
        </authorList>
    </citation>
    <scope>NUCLEOTIDE SEQUENCE [LARGE SCALE GENOMIC DNA]</scope>
    <source>
        <strain evidence="2 3">Ug99</strain>
    </source>
</reference>
<dbReference type="EMBL" id="VDEP01000279">
    <property type="protein sequence ID" value="KAA1112281.1"/>
    <property type="molecule type" value="Genomic_DNA"/>
</dbReference>
<feature type="signal peptide" evidence="1">
    <location>
        <begin position="1"/>
        <end position="22"/>
    </location>
</feature>
<dbReference type="AlphaFoldDB" id="A0A5B0QGI1"/>
<evidence type="ECO:0000313" key="3">
    <source>
        <dbReference type="Proteomes" id="UP000325313"/>
    </source>
</evidence>
<evidence type="ECO:0000313" key="2">
    <source>
        <dbReference type="EMBL" id="KAA1112281.1"/>
    </source>
</evidence>
<dbReference type="Proteomes" id="UP000325313">
    <property type="component" value="Unassembled WGS sequence"/>
</dbReference>